<dbReference type="STRING" id="35608.A0A2U1M1W0"/>
<gene>
    <name evidence="2" type="ORF">CTI12_AA429420</name>
</gene>
<dbReference type="GO" id="GO:0031369">
    <property type="term" value="F:translation initiation factor binding"/>
    <property type="evidence" value="ECO:0007669"/>
    <property type="project" value="TreeGrafter"/>
</dbReference>
<dbReference type="GO" id="GO:0016973">
    <property type="term" value="P:poly(A)+ mRNA export from nucleus"/>
    <property type="evidence" value="ECO:0007669"/>
    <property type="project" value="InterPro"/>
</dbReference>
<dbReference type="PANTHER" id="PTHR12960:SF0">
    <property type="entry name" value="MRNA EXPORT FACTOR GLE1"/>
    <property type="match status" value="1"/>
</dbReference>
<name>A0A2U1M1W0_ARTAN</name>
<dbReference type="PANTHER" id="PTHR12960">
    <property type="entry name" value="GLE-1-RELATED"/>
    <property type="match status" value="1"/>
</dbReference>
<feature type="region of interest" description="Disordered" evidence="1">
    <location>
        <begin position="19"/>
        <end position="61"/>
    </location>
</feature>
<comment type="caution">
    <text evidence="2">The sequence shown here is derived from an EMBL/GenBank/DDBJ whole genome shotgun (WGS) entry which is preliminary data.</text>
</comment>
<dbReference type="GO" id="GO:0005737">
    <property type="term" value="C:cytoplasm"/>
    <property type="evidence" value="ECO:0007669"/>
    <property type="project" value="TreeGrafter"/>
</dbReference>
<dbReference type="GO" id="GO:0000822">
    <property type="term" value="F:inositol hexakisphosphate binding"/>
    <property type="evidence" value="ECO:0007669"/>
    <property type="project" value="TreeGrafter"/>
</dbReference>
<dbReference type="OrthoDB" id="420884at2759"/>
<protein>
    <submittedName>
        <fullName evidence="2">GLE1-like protein</fullName>
    </submittedName>
</protein>
<reference evidence="2 3" key="1">
    <citation type="journal article" date="2018" name="Mol. Plant">
        <title>The genome of Artemisia annua provides insight into the evolution of Asteraceae family and artemisinin biosynthesis.</title>
        <authorList>
            <person name="Shen Q."/>
            <person name="Zhang L."/>
            <person name="Liao Z."/>
            <person name="Wang S."/>
            <person name="Yan T."/>
            <person name="Shi P."/>
            <person name="Liu M."/>
            <person name="Fu X."/>
            <person name="Pan Q."/>
            <person name="Wang Y."/>
            <person name="Lv Z."/>
            <person name="Lu X."/>
            <person name="Zhang F."/>
            <person name="Jiang W."/>
            <person name="Ma Y."/>
            <person name="Chen M."/>
            <person name="Hao X."/>
            <person name="Li L."/>
            <person name="Tang Y."/>
            <person name="Lv G."/>
            <person name="Zhou Y."/>
            <person name="Sun X."/>
            <person name="Brodelius P.E."/>
            <person name="Rose J.K.C."/>
            <person name="Tang K."/>
        </authorList>
    </citation>
    <scope>NUCLEOTIDE SEQUENCE [LARGE SCALE GENOMIC DNA]</scope>
    <source>
        <strain evidence="3">cv. Huhao1</strain>
        <tissue evidence="2">Leaf</tissue>
    </source>
</reference>
<feature type="compositionally biased region" description="Acidic residues" evidence="1">
    <location>
        <begin position="34"/>
        <end position="55"/>
    </location>
</feature>
<accession>A0A2U1M1W0</accession>
<dbReference type="EMBL" id="PKPP01006818">
    <property type="protein sequence ID" value="PWA55227.1"/>
    <property type="molecule type" value="Genomic_DNA"/>
</dbReference>
<keyword evidence="3" id="KW-1185">Reference proteome</keyword>
<evidence type="ECO:0000256" key="1">
    <source>
        <dbReference type="SAM" id="MobiDB-lite"/>
    </source>
</evidence>
<sequence length="169" mass="19360">MRKTLLIENEEVASSCVANTANEEPFPATHGVFDEETEEDGEKSVEGEVDDEDPPLEPWRDKKPVTVTMEEIRTRLSAFGTDLINEKDKLSHAISRAEKSKEARHELDGKCDLQFQRQIAEALDNHLTDVQRHHEYKSQIEEKKIGYDAAIEEAKRKQNALRTFIQNRG</sequence>
<evidence type="ECO:0000313" key="3">
    <source>
        <dbReference type="Proteomes" id="UP000245207"/>
    </source>
</evidence>
<evidence type="ECO:0000313" key="2">
    <source>
        <dbReference type="EMBL" id="PWA55227.1"/>
    </source>
</evidence>
<dbReference type="GO" id="GO:0005543">
    <property type="term" value="F:phospholipid binding"/>
    <property type="evidence" value="ECO:0007669"/>
    <property type="project" value="TreeGrafter"/>
</dbReference>
<dbReference type="Proteomes" id="UP000245207">
    <property type="component" value="Unassembled WGS sequence"/>
</dbReference>
<dbReference type="AlphaFoldDB" id="A0A2U1M1W0"/>
<dbReference type="GO" id="GO:0044614">
    <property type="term" value="C:nuclear pore cytoplasmic filaments"/>
    <property type="evidence" value="ECO:0007669"/>
    <property type="project" value="TreeGrafter"/>
</dbReference>
<proteinExistence type="predicted"/>
<dbReference type="InterPro" id="IPR012476">
    <property type="entry name" value="GLE1"/>
</dbReference>
<organism evidence="2 3">
    <name type="scientific">Artemisia annua</name>
    <name type="common">Sweet wormwood</name>
    <dbReference type="NCBI Taxonomy" id="35608"/>
    <lineage>
        <taxon>Eukaryota</taxon>
        <taxon>Viridiplantae</taxon>
        <taxon>Streptophyta</taxon>
        <taxon>Embryophyta</taxon>
        <taxon>Tracheophyta</taxon>
        <taxon>Spermatophyta</taxon>
        <taxon>Magnoliopsida</taxon>
        <taxon>eudicotyledons</taxon>
        <taxon>Gunneridae</taxon>
        <taxon>Pentapetalae</taxon>
        <taxon>asterids</taxon>
        <taxon>campanulids</taxon>
        <taxon>Asterales</taxon>
        <taxon>Asteraceae</taxon>
        <taxon>Asteroideae</taxon>
        <taxon>Anthemideae</taxon>
        <taxon>Artemisiinae</taxon>
        <taxon>Artemisia</taxon>
    </lineage>
</organism>